<dbReference type="GO" id="GO:0019237">
    <property type="term" value="F:centromeric DNA binding"/>
    <property type="evidence" value="ECO:0007669"/>
    <property type="project" value="InterPro"/>
</dbReference>
<evidence type="ECO:0000256" key="3">
    <source>
        <dbReference type="ARBA" id="ARBA00023242"/>
    </source>
</evidence>
<dbReference type="GO" id="GO:0051455">
    <property type="term" value="P:spindle attachment to meiosis I kinetochore"/>
    <property type="evidence" value="ECO:0007669"/>
    <property type="project" value="TreeGrafter"/>
</dbReference>
<dbReference type="GO" id="GO:0051382">
    <property type="term" value="P:kinetochore assembly"/>
    <property type="evidence" value="ECO:0007669"/>
    <property type="project" value="InterPro"/>
</dbReference>
<feature type="region of interest" description="Disordered" evidence="4">
    <location>
        <begin position="437"/>
        <end position="473"/>
    </location>
</feature>
<comment type="caution">
    <text evidence="5">The sequence shown here is derived from an EMBL/GenBank/DDBJ whole genome shotgun (WGS) entry which is preliminary data.</text>
</comment>
<keyword evidence="3" id="KW-0539">Nucleus</keyword>
<gene>
    <name evidence="5" type="ORF">M0R45_027576</name>
</gene>
<evidence type="ECO:0008006" key="7">
    <source>
        <dbReference type="Google" id="ProtNLM"/>
    </source>
</evidence>
<feature type="region of interest" description="Disordered" evidence="4">
    <location>
        <begin position="294"/>
        <end position="324"/>
    </location>
</feature>
<comment type="similarity">
    <text evidence="2">Belongs to the CENP-C/MIF2 family.</text>
</comment>
<protein>
    <recommendedName>
        <fullName evidence="7">Centromere protein C</fullName>
    </recommendedName>
</protein>
<keyword evidence="6" id="KW-1185">Reference proteome</keyword>
<dbReference type="AlphaFoldDB" id="A0AAW1X3E5"/>
<comment type="subcellular location">
    <subcellularLocation>
        <location evidence="1">Nucleus</location>
    </subcellularLocation>
</comment>
<dbReference type="EMBL" id="JBEDUW010000005">
    <property type="protein sequence ID" value="KAK9930539.1"/>
    <property type="molecule type" value="Genomic_DNA"/>
</dbReference>
<sequence length="724" mass="80481">MINHSSSGPVDPLLGYTLFPKNKVLLDPSTPYDFDHDLQAINNHLKSMTSLNGLKDHAKNILSGTSGIQKSDMSRALKCLNEDVPAIAVENHEKRRPALGRKRARFSLKPNLTQPDMSLQPTFNFKKYKDPGEYFKAYERHENAKIEMEKKMGGTVLDADQQNPSSITRPRRLGLSLRSVKYKHLSSSLNNEICENAISSQQTFETSILSPLNHSSQTESHENFALEDMDLAGSKVKEDNKWNKNILDELLSQPAEDLKGDGALRLLTERLQMKHFEVENICLPEFQDTWKADLKPSRRPSLKPGPVKPRQGQEGSIHLGSPTPLKSPLASLSLLRKRSLLSNPSNDLFSAYDIDQLPVTSPSDENRNKQSDLIDIAEQTMISDELKSPSIKQNDKIEGAKTGSPEVVIEESTNALERSKRDSLRKLGVGCDVDTEEEVGGSKLMSETLTRPEDDADTSANGVNNNDKVEDKLQDAGPKLNVADSTLEKFNGAQSQVADDVIDSDEIQEEDKLQEAMPEHNVVDSTLEKLNGAQSQVADIVMNYDEEQEQDKLQQAVACADNGLNVADSTVEKLNDAPSQLDQLHSAPVEEHTRDGLSRNPDIGLEKQNEVMQEHSGVSLNKPIDANSRSRRKKKSKEVSKRQSLAGHGTSWKSGVRQSTRIRTRPLEYWKGERLLYGRIHDSLPTVIGMKYASPGKGEGKVSLKVKSFVSDEHKVLVDLVSLH</sequence>
<evidence type="ECO:0000256" key="2">
    <source>
        <dbReference type="ARBA" id="ARBA00010291"/>
    </source>
</evidence>
<organism evidence="5 6">
    <name type="scientific">Rubus argutus</name>
    <name type="common">Southern blackberry</name>
    <dbReference type="NCBI Taxonomy" id="59490"/>
    <lineage>
        <taxon>Eukaryota</taxon>
        <taxon>Viridiplantae</taxon>
        <taxon>Streptophyta</taxon>
        <taxon>Embryophyta</taxon>
        <taxon>Tracheophyta</taxon>
        <taxon>Spermatophyta</taxon>
        <taxon>Magnoliopsida</taxon>
        <taxon>eudicotyledons</taxon>
        <taxon>Gunneridae</taxon>
        <taxon>Pentapetalae</taxon>
        <taxon>rosids</taxon>
        <taxon>fabids</taxon>
        <taxon>Rosales</taxon>
        <taxon>Rosaceae</taxon>
        <taxon>Rosoideae</taxon>
        <taxon>Rosoideae incertae sedis</taxon>
        <taxon>Rubus</taxon>
    </lineage>
</organism>
<name>A0AAW1X3E5_RUBAR</name>
<dbReference type="PANTHER" id="PTHR16684">
    <property type="entry name" value="CENTROMERE PROTEIN C"/>
    <property type="match status" value="1"/>
</dbReference>
<accession>A0AAW1X3E5</accession>
<dbReference type="GO" id="GO:0000776">
    <property type="term" value="C:kinetochore"/>
    <property type="evidence" value="ECO:0007669"/>
    <property type="project" value="InterPro"/>
</dbReference>
<dbReference type="PANTHER" id="PTHR16684:SF11">
    <property type="entry name" value="CENTROMERE PROTEIN C"/>
    <property type="match status" value="1"/>
</dbReference>
<feature type="region of interest" description="Disordered" evidence="4">
    <location>
        <begin position="610"/>
        <end position="658"/>
    </location>
</feature>
<dbReference type="GO" id="GO:0005634">
    <property type="term" value="C:nucleus"/>
    <property type="evidence" value="ECO:0007669"/>
    <property type="project" value="UniProtKB-SubCell"/>
</dbReference>
<dbReference type="GO" id="GO:0051315">
    <property type="term" value="P:attachment of mitotic spindle microtubules to kinetochore"/>
    <property type="evidence" value="ECO:0007669"/>
    <property type="project" value="TreeGrafter"/>
</dbReference>
<dbReference type="InterPro" id="IPR028386">
    <property type="entry name" value="CENP-C/Mif2/cnp3"/>
</dbReference>
<evidence type="ECO:0000256" key="4">
    <source>
        <dbReference type="SAM" id="MobiDB-lite"/>
    </source>
</evidence>
<proteinExistence type="inferred from homology"/>
<reference evidence="5 6" key="1">
    <citation type="journal article" date="2023" name="G3 (Bethesda)">
        <title>A chromosome-length genome assembly and annotation of blackberry (Rubus argutus, cv. 'Hillquist').</title>
        <authorList>
            <person name="Bruna T."/>
            <person name="Aryal R."/>
            <person name="Dudchenko O."/>
            <person name="Sargent D.J."/>
            <person name="Mead D."/>
            <person name="Buti M."/>
            <person name="Cavallini A."/>
            <person name="Hytonen T."/>
            <person name="Andres J."/>
            <person name="Pham M."/>
            <person name="Weisz D."/>
            <person name="Mascagni F."/>
            <person name="Usai G."/>
            <person name="Natali L."/>
            <person name="Bassil N."/>
            <person name="Fernandez G.E."/>
            <person name="Lomsadze A."/>
            <person name="Armour M."/>
            <person name="Olukolu B."/>
            <person name="Poorten T."/>
            <person name="Britton C."/>
            <person name="Davik J."/>
            <person name="Ashrafi H."/>
            <person name="Aiden E.L."/>
            <person name="Borodovsky M."/>
            <person name="Worthington M."/>
        </authorList>
    </citation>
    <scope>NUCLEOTIDE SEQUENCE [LARGE SCALE GENOMIC DNA]</scope>
    <source>
        <strain evidence="5">PI 553951</strain>
    </source>
</reference>
<dbReference type="Proteomes" id="UP001457282">
    <property type="component" value="Unassembled WGS sequence"/>
</dbReference>
<evidence type="ECO:0000256" key="1">
    <source>
        <dbReference type="ARBA" id="ARBA00004123"/>
    </source>
</evidence>
<evidence type="ECO:0000313" key="6">
    <source>
        <dbReference type="Proteomes" id="UP001457282"/>
    </source>
</evidence>
<evidence type="ECO:0000313" key="5">
    <source>
        <dbReference type="EMBL" id="KAK9930539.1"/>
    </source>
</evidence>